<dbReference type="Gene3D" id="2.60.40.10">
    <property type="entry name" value="Immunoglobulins"/>
    <property type="match status" value="11"/>
</dbReference>
<reference evidence="12" key="1">
    <citation type="submission" date="2020-08" db="EMBL/GenBank/DDBJ databases">
        <title>Spodoptera exigua strain:BAW_Kor-Di-RS1 Genome sequencing and assembly.</title>
        <authorList>
            <person name="Kim J."/>
            <person name="Nam H.Y."/>
            <person name="Kwon M."/>
            <person name="Choi J.H."/>
            <person name="Cho S.R."/>
            <person name="Kim G.-H."/>
        </authorList>
    </citation>
    <scope>NUCLEOTIDE SEQUENCE</scope>
    <source>
        <strain evidence="12">BAW_Kor-Di-RS1</strain>
        <tissue evidence="12">Whole-body</tissue>
    </source>
</reference>
<feature type="domain" description="Ig-like" evidence="11">
    <location>
        <begin position="2501"/>
        <end position="2589"/>
    </location>
</feature>
<dbReference type="PROSITE" id="PS00640">
    <property type="entry name" value="THIOL_PROTEASE_ASN"/>
    <property type="match status" value="1"/>
</dbReference>
<dbReference type="GO" id="GO:0006508">
    <property type="term" value="P:proteolysis"/>
    <property type="evidence" value="ECO:0007669"/>
    <property type="project" value="UniProtKB-KW"/>
</dbReference>
<evidence type="ECO:0000259" key="10">
    <source>
        <dbReference type="PROSITE" id="PS50234"/>
    </source>
</evidence>
<dbReference type="InterPro" id="IPR056861">
    <property type="entry name" value="HMCN1-like_VWA"/>
</dbReference>
<dbReference type="GO" id="GO:0005886">
    <property type="term" value="C:plasma membrane"/>
    <property type="evidence" value="ECO:0007669"/>
    <property type="project" value="TreeGrafter"/>
</dbReference>
<dbReference type="SMART" id="SM00408">
    <property type="entry name" value="IGc2"/>
    <property type="match status" value="9"/>
</dbReference>
<comment type="subcellular location">
    <subcellularLocation>
        <location evidence="1">Secreted</location>
    </subcellularLocation>
</comment>
<dbReference type="Gene3D" id="3.40.50.410">
    <property type="entry name" value="von Willebrand factor, type A domain"/>
    <property type="match status" value="1"/>
</dbReference>
<dbReference type="SUPFAM" id="SSF54001">
    <property type="entry name" value="Cysteine proteinases"/>
    <property type="match status" value="1"/>
</dbReference>
<evidence type="ECO:0000256" key="5">
    <source>
        <dbReference type="ARBA" id="ARBA00022801"/>
    </source>
</evidence>
<dbReference type="InterPro" id="IPR050958">
    <property type="entry name" value="Cell_Adh-Cytoskel_Orgn"/>
</dbReference>
<dbReference type="Proteomes" id="UP000648187">
    <property type="component" value="Unassembled WGS sequence"/>
</dbReference>
<proteinExistence type="predicted"/>
<dbReference type="Pfam" id="PF00112">
    <property type="entry name" value="Peptidase_C1"/>
    <property type="match status" value="1"/>
</dbReference>
<comment type="caution">
    <text evidence="12">The sequence shown here is derived from an EMBL/GenBank/DDBJ whole genome shotgun (WGS) entry which is preliminary data.</text>
</comment>
<dbReference type="InterPro" id="IPR003599">
    <property type="entry name" value="Ig_sub"/>
</dbReference>
<dbReference type="PANTHER" id="PTHR45080:SF34">
    <property type="entry name" value="MYOSIN LIGHT CHAIN KINASE, SMOOTH MUSCLE-LIKE"/>
    <property type="match status" value="1"/>
</dbReference>
<evidence type="ECO:0000256" key="9">
    <source>
        <dbReference type="SAM" id="SignalP"/>
    </source>
</evidence>
<evidence type="ECO:0000313" key="13">
    <source>
        <dbReference type="Proteomes" id="UP000648187"/>
    </source>
</evidence>
<dbReference type="GO" id="GO:0032991">
    <property type="term" value="C:protein-containing complex"/>
    <property type="evidence" value="ECO:0007669"/>
    <property type="project" value="UniProtKB-ARBA"/>
</dbReference>
<accession>A0A835GUC4</accession>
<feature type="domain" description="Ig-like" evidence="11">
    <location>
        <begin position="1616"/>
        <end position="1694"/>
    </location>
</feature>
<dbReference type="PROSITE" id="PS00639">
    <property type="entry name" value="THIOL_PROTEASE_HIS"/>
    <property type="match status" value="1"/>
</dbReference>
<dbReference type="InterPro" id="IPR007110">
    <property type="entry name" value="Ig-like_dom"/>
</dbReference>
<dbReference type="InterPro" id="IPR000668">
    <property type="entry name" value="Peptidase_C1A_C"/>
</dbReference>
<dbReference type="SUPFAM" id="SSF48726">
    <property type="entry name" value="Immunoglobulin"/>
    <property type="match status" value="10"/>
</dbReference>
<dbReference type="InterPro" id="IPR025661">
    <property type="entry name" value="Pept_asp_AS"/>
</dbReference>
<dbReference type="EMBL" id="JACKWZ010000003">
    <property type="protein sequence ID" value="KAF9424427.1"/>
    <property type="molecule type" value="Genomic_DNA"/>
</dbReference>
<dbReference type="SMART" id="SM00409">
    <property type="entry name" value="IG"/>
    <property type="match status" value="10"/>
</dbReference>
<keyword evidence="7" id="KW-1015">Disulfide bond</keyword>
<evidence type="ECO:0000313" key="12">
    <source>
        <dbReference type="EMBL" id="KAF9424427.1"/>
    </source>
</evidence>
<feature type="signal peptide" evidence="9">
    <location>
        <begin position="1"/>
        <end position="16"/>
    </location>
</feature>
<feature type="domain" description="Ig-like" evidence="11">
    <location>
        <begin position="1172"/>
        <end position="1260"/>
    </location>
</feature>
<evidence type="ECO:0000256" key="8">
    <source>
        <dbReference type="ARBA" id="ARBA00023319"/>
    </source>
</evidence>
<organism evidence="12 13">
    <name type="scientific">Spodoptera exigua</name>
    <name type="common">Beet armyworm</name>
    <name type="synonym">Noctua fulgens</name>
    <dbReference type="NCBI Taxonomy" id="7107"/>
    <lineage>
        <taxon>Eukaryota</taxon>
        <taxon>Metazoa</taxon>
        <taxon>Ecdysozoa</taxon>
        <taxon>Arthropoda</taxon>
        <taxon>Hexapoda</taxon>
        <taxon>Insecta</taxon>
        <taxon>Pterygota</taxon>
        <taxon>Neoptera</taxon>
        <taxon>Endopterygota</taxon>
        <taxon>Lepidoptera</taxon>
        <taxon>Glossata</taxon>
        <taxon>Ditrysia</taxon>
        <taxon>Noctuoidea</taxon>
        <taxon>Noctuidae</taxon>
        <taxon>Amphipyrinae</taxon>
        <taxon>Spodoptera</taxon>
    </lineage>
</organism>
<dbReference type="Pfam" id="PF08127">
    <property type="entry name" value="Propeptide_C1"/>
    <property type="match status" value="1"/>
</dbReference>
<dbReference type="InterPro" id="IPR013098">
    <property type="entry name" value="Ig_I-set"/>
</dbReference>
<gene>
    <name evidence="12" type="ORF">HW555_000566</name>
</gene>
<dbReference type="CDD" id="cd02620">
    <property type="entry name" value="Peptidase_C1A_CathepsinB"/>
    <property type="match status" value="1"/>
</dbReference>
<dbReference type="GO" id="GO:0007156">
    <property type="term" value="P:homophilic cell adhesion via plasma membrane adhesion molecules"/>
    <property type="evidence" value="ECO:0007669"/>
    <property type="project" value="TreeGrafter"/>
</dbReference>
<dbReference type="GO" id="GO:0004197">
    <property type="term" value="F:cysteine-type endopeptidase activity"/>
    <property type="evidence" value="ECO:0007669"/>
    <property type="project" value="InterPro"/>
</dbReference>
<evidence type="ECO:0000256" key="2">
    <source>
        <dbReference type="ARBA" id="ARBA00022525"/>
    </source>
</evidence>
<dbReference type="PRINTS" id="PR00705">
    <property type="entry name" value="PAPAIN"/>
</dbReference>
<dbReference type="InterPro" id="IPR002035">
    <property type="entry name" value="VWF_A"/>
</dbReference>
<dbReference type="InterPro" id="IPR038765">
    <property type="entry name" value="Papain-like_cys_pep_sf"/>
</dbReference>
<dbReference type="PANTHER" id="PTHR45080">
    <property type="entry name" value="CONTACTIN 5"/>
    <property type="match status" value="1"/>
</dbReference>
<keyword evidence="6" id="KW-0788">Thiol protease</keyword>
<feature type="domain" description="Ig-like" evidence="11">
    <location>
        <begin position="1275"/>
        <end position="1357"/>
    </location>
</feature>
<dbReference type="Pfam" id="PF07679">
    <property type="entry name" value="I-set"/>
    <property type="match status" value="6"/>
</dbReference>
<keyword evidence="5" id="KW-0378">Hydrolase</keyword>
<feature type="chain" id="PRO_5032922995" evidence="9">
    <location>
        <begin position="17"/>
        <end position="2647"/>
    </location>
</feature>
<dbReference type="PROSITE" id="PS50234">
    <property type="entry name" value="VWFA"/>
    <property type="match status" value="1"/>
</dbReference>
<dbReference type="PROSITE" id="PS00139">
    <property type="entry name" value="THIOL_PROTEASE_CYS"/>
    <property type="match status" value="1"/>
</dbReference>
<evidence type="ECO:0000256" key="6">
    <source>
        <dbReference type="ARBA" id="ARBA00022807"/>
    </source>
</evidence>
<dbReference type="PROSITE" id="PS50835">
    <property type="entry name" value="IG_LIKE"/>
    <property type="match status" value="10"/>
</dbReference>
<dbReference type="Gene3D" id="3.90.70.10">
    <property type="entry name" value="Cysteine proteinases"/>
    <property type="match status" value="1"/>
</dbReference>
<dbReference type="SUPFAM" id="SSF53300">
    <property type="entry name" value="vWA-like"/>
    <property type="match status" value="2"/>
</dbReference>
<dbReference type="SMART" id="SM00645">
    <property type="entry name" value="Pept_C1"/>
    <property type="match status" value="1"/>
</dbReference>
<evidence type="ECO:0000259" key="11">
    <source>
        <dbReference type="PROSITE" id="PS50835"/>
    </source>
</evidence>
<dbReference type="InterPro" id="IPR025660">
    <property type="entry name" value="Pept_his_AS"/>
</dbReference>
<name>A0A835GUC4_SPOEX</name>
<feature type="domain" description="Ig-like" evidence="11">
    <location>
        <begin position="1534"/>
        <end position="1610"/>
    </location>
</feature>
<evidence type="ECO:0000256" key="7">
    <source>
        <dbReference type="ARBA" id="ARBA00023157"/>
    </source>
</evidence>
<keyword evidence="4 9" id="KW-0732">Signal</keyword>
<dbReference type="InterPro" id="IPR012599">
    <property type="entry name" value="Propeptide_C1A"/>
</dbReference>
<feature type="domain" description="Ig-like" evidence="11">
    <location>
        <begin position="1442"/>
        <end position="1529"/>
    </location>
</feature>
<keyword evidence="13" id="KW-1185">Reference proteome</keyword>
<keyword evidence="2" id="KW-0964">Secreted</keyword>
<keyword evidence="8" id="KW-0393">Immunoglobulin domain</keyword>
<dbReference type="Pfam" id="PF13927">
    <property type="entry name" value="Ig_3"/>
    <property type="match status" value="2"/>
</dbReference>
<sequence length="2647" mass="295584">MAVLLVFADVVLKTSCMHQPLTEKGSLTFVIDDTWSMTDDINQVKSSVSRIMDIVFSTKASIISNMVLVTFNDPDAHVRVVTNKREEFNKALKAVEVHGNKNYDCPEMSMQGLILALKNSNRGSHIYVFTDATAKDHKDAYLVKQLCQEKQSQISFVITGRCTVSYPDKMMSVYYEIAQACSGLAYEVNKNEVSEVLRPITDIISGEKVIIKTTTVPARVLKDISFEIDEQTEYVIVSVTGMNVYLKLSGPTGKQENLMWNANGKVVKLVGTKPGKYIATVKGESQTSVVIVGRSDFLFKHGFSEQKPKSLNDTTLQPIANTNIYLSVFVSDEQQTVEITTAQILGMNDTPITADLPLTKVSKDFYISSPFVTPTVMFKVVVKGKVRATGHFIKRISSIPVTPSKPKIIDMNKLDPLSDEFIALINSKQKTWKAGRNFPKNTSFTNLKSLLGTLEDKNIQKLEKADHVGGCINLPESFDPRDKWPNCTSLNEIRDQGQCGSCWAFGAVTTMTDRYCIFSGGKLNFHFSAQDLITGCRKCGGKGPCGGGWPSLAFQYWQKCGIVSGGNTNTSTEGCKRYSLPPPEICEKKCDTDDIDYVTDKRRGKKVYSIAPNEESIKVELYQYGPVEVIFKVYSSFFHYKQGVYTYDPQEQTVQGLHAVKVLGWGVENGVKYWLVANSWGTKWGDKGFFKIRRGQNDCGIEESIVTGVPFMDWIMDMVFKNNSTMISNMVLVTFNNSDARVRVVAQNQCDFDKALKEVSAHSKDYPEVLSMTGLILALKESNYGSYIYVFTDASAKDHDNVHIVEQLCQEKQSQISFVITAANKTLHYRDKKKAVYHDIAQACSGLAYEVNKPEVSEILKPIRYIVGGENILVVQATFPDDVPKHNYVQFEVDKLTEFYIVSTVGKNVKFAWQSTKRYKAWWDSSPQSLMKRIVDKIVKKTPGKYTLSVFSEKKTSLMLVGRSEFIFKHGFSELKPQSINDTFLQPIANAKVHLSILVSDKHQQVEITEAQILGMNDKQITPNLTLTKVSKDFYVTSPLVTPTQMFKIVVIGKLNATGQSIKRFIKIPITPIKLPDNQALTVMIVEGKEMSVEYNSSLKLTCKVTAFPIPKISWLNKQGQHLASNTSMIEYPYEYISYLEMPVAKADSYMCSVINDIGLKNSSIRIVVKDPFTVVNTPKRLKVPYGKSGALKCDIKSTLPMDIHWYHVDDMAGIKKKLTDSNDYSISVDKTELTIIKMDLYLTGKYVCNAYLKHNKDVKKDFSKLVEVTGLVVPNVHAQSKVTVIKGSTAVLKCNVSGVPMPTIEWHYEDNSGSKVTVRSPAGTESTLLITNAKRNNEGQYKCLAENVLDKDEKVTTLIVKEKPQLAGVDAKKVILGMPVDIECRIVEGWPKPNITWFMEISDKNFTTIAVTGEMIHIAKAENNHTGRYRCVAQNEVGSAEHFTSLTVELEAIEGDIAIKIPCEVVGVPQPAITWKVNETIIKPSTDTKYSIDNGSLIIKNPNKTDIGKYICEAKNYLGSTNATIEVTFAKRPSNFRATHFVYILYGESKKIECDAYHSKSQSLKWFDSEGELDKKLIEITNASVSNDGNYICHVSDNQGHTETHTYVLNVGGPPKLLEDNAIHLNDWRGDVQQIHSNCDSDAKPKAKVQWKHNGKVVPENDVQDLAVIYSWGHYTCNVSNPHGSVLKEFDVKSSSVCLLPKNSVYAEYMPVIVTEDGTWPRKKTLKYFFVIERDEVITLYCPNRTDAPNYFSKFPTKSEIKANCFEEDMFVVEAETHKVSDLQCILLTNKSGRLRAWFKSGVLLVFADVVMKASCTEKGSLAFVIDDNTSMRKDVDQIKNNKLNEIKDIVFNGKSSVISNIVLVTFNSSVAHVKPVAGNRDDFEKALKDVYPSSTLSSVDCQELTIHALTTALKESNPGSCIFVFTDTFAKDFEDADIVKDLCQERQSQISFVSTEKPCKLGDDWVDKLKDVYSEIAQACSGLAYEINKDAVSEVLTPISNIISGETIIITATTVPAGVSKNIPFDVDDQIEYVIVSVSGKTVTIDISGHNGRQENLMWNDNAKVVKLMNVKYGKYTATVKGKSELSVNVIGRTDFVIKHGFSKLKPDSINDTSLQPQFDTDIHFLSILVTDERQTVEIRTAQILGMDGTPLKPDIPLTKISKDFYITQPLVTPTQRFKVAVSGKVKATGHVVKRFAKIPITTSKPPKLPDDKFLKVVIAEGNETSAEYNSSLTLTCKVSASPEPKIFWHNNKGRQMFSKVTKTNGSSSDYISYLNIHVTANDGYICHAINTAGTNKATIKVKVKDAFTVADTFLNVKVDYGKPGVLKCDIKSRFPMKTNWYLVNEISGEKDRIIDSDDYSLTADKTELTIKKMDFNLVGKYICHAYLINDRAIKTAISRRVKISGLVLPKVQIEPIVKAVRGVTALLECNVTGVPVPTIKWHFGGKSGSKFVLLNETGSVLRINNAEAKHEGQYKCVAENAQAYKDEKITTLIVQDIPRILSRRSIIRQAVEGDDILKIPCVAVGDPRPTITWKMDGRPIEVPNNKYTVEDGALIIKYPKIADTKSYVCVAKNMAGSETATFKAVVRRNSQLPGVAPRQLIWKCPLTKSAVRPQEWRRRGLQIFATIARMMCVMHTVKRKNEHR</sequence>
<protein>
    <submittedName>
        <fullName evidence="12">Uncharacterized protein</fullName>
    </submittedName>
</protein>
<dbReference type="InterPro" id="IPR003598">
    <property type="entry name" value="Ig_sub2"/>
</dbReference>
<dbReference type="InterPro" id="IPR036465">
    <property type="entry name" value="vWFA_dom_sf"/>
</dbReference>
<dbReference type="CDD" id="cd00096">
    <property type="entry name" value="Ig"/>
    <property type="match status" value="3"/>
</dbReference>
<feature type="domain" description="Ig-like" evidence="11">
    <location>
        <begin position="1365"/>
        <end position="1436"/>
    </location>
</feature>
<dbReference type="InterPro" id="IPR000169">
    <property type="entry name" value="Pept_cys_AS"/>
</dbReference>
<evidence type="ECO:0000256" key="4">
    <source>
        <dbReference type="ARBA" id="ARBA00022729"/>
    </source>
</evidence>
<dbReference type="InterPro" id="IPR013783">
    <property type="entry name" value="Ig-like_fold"/>
</dbReference>
<feature type="domain" description="VWFA" evidence="10">
    <location>
        <begin position="26"/>
        <end position="204"/>
    </location>
</feature>
<feature type="domain" description="Ig-like" evidence="11">
    <location>
        <begin position="2412"/>
        <end position="2493"/>
    </location>
</feature>
<feature type="domain" description="Ig-like" evidence="11">
    <location>
        <begin position="2209"/>
        <end position="2305"/>
    </location>
</feature>
<evidence type="ECO:0000256" key="1">
    <source>
        <dbReference type="ARBA" id="ARBA00004613"/>
    </source>
</evidence>
<dbReference type="Pfam" id="PF25106">
    <property type="entry name" value="VWA_4"/>
    <property type="match status" value="3"/>
</dbReference>
<dbReference type="InterPro" id="IPR036179">
    <property type="entry name" value="Ig-like_dom_sf"/>
</dbReference>
<feature type="domain" description="Ig-like" evidence="11">
    <location>
        <begin position="1076"/>
        <end position="1168"/>
    </location>
</feature>
<keyword evidence="3" id="KW-0645">Protease</keyword>
<evidence type="ECO:0000256" key="3">
    <source>
        <dbReference type="ARBA" id="ARBA00022670"/>
    </source>
</evidence>